<dbReference type="PATRIC" id="fig|740709.3.peg.217"/>
<name>K2KYN4_9GAMM</name>
<accession>K2KYN4</accession>
<dbReference type="SUPFAM" id="SSF52540">
    <property type="entry name" value="P-loop containing nucleoside triphosphate hydrolases"/>
    <property type="match status" value="1"/>
</dbReference>
<comment type="caution">
    <text evidence="1">The sequence shown here is derived from an EMBL/GenBank/DDBJ whole genome shotgun (WGS) entry which is preliminary data.</text>
</comment>
<dbReference type="OrthoDB" id="100386at2"/>
<evidence type="ECO:0000313" key="2">
    <source>
        <dbReference type="Proteomes" id="UP000014115"/>
    </source>
</evidence>
<evidence type="ECO:0008006" key="3">
    <source>
        <dbReference type="Google" id="ProtNLM"/>
    </source>
</evidence>
<dbReference type="eggNOG" id="ENOG5031R6R">
    <property type="taxonomic scope" value="Bacteria"/>
</dbReference>
<gene>
    <name evidence="1" type="ORF">A10D4_01080</name>
</gene>
<dbReference type="InterPro" id="IPR027417">
    <property type="entry name" value="P-loop_NTPase"/>
</dbReference>
<evidence type="ECO:0000313" key="1">
    <source>
        <dbReference type="EMBL" id="EKE87644.1"/>
    </source>
</evidence>
<dbReference type="AlphaFoldDB" id="K2KYN4"/>
<dbReference type="Proteomes" id="UP000014115">
    <property type="component" value="Unassembled WGS sequence"/>
</dbReference>
<keyword evidence="2" id="KW-1185">Reference proteome</keyword>
<sequence>MEMLKEISEWKLDAKFEDSGRYFFHDKDVSAIEAGKYSYVIGRKGVGKTAISQNIFSKNSHDVFCEKLTFKNFPFNSLYELNDEDYTQPNQYITLWKYLIYSSICRMFVRNEAVDNEVRLELEKIYGSVEPINNLRRIIKKWVANEWSVKFLGLGGKVKLSEDNGDQTWIEKVDVLEDVISRYIDEANYYIVFDELDEDYSSIIKTGGQSNYLSLITSLFKAVQDIKSIFPSESSGVKPVVFLRDDIYDLLTDSDKTKWNDFRLDLDWDKNTIKDLIAFRLTRAKYRASEPLSFKQAWALAFSPEKIEYGNRQKKQTDVYTYIAKSTQLRPRDFVRYLQVCAKEAVSERRTKIGPDIVKKVDKAFSNYLKEELIDEIHGVLPDIKEILMVISEIRKQNFTIEEFKEQYSRAVETGTVTTKNAELALKILFHFSVVGNEPRQRQLSFFRYQNKESRINFNERLVVHRGLFKALQIL</sequence>
<dbReference type="STRING" id="740709.A10D4_01080"/>
<dbReference type="RefSeq" id="WP_008487169.1">
    <property type="nucleotide sequence ID" value="NZ_AMRG01000001.1"/>
</dbReference>
<dbReference type="InterPro" id="IPR059206">
    <property type="entry name" value="Sll1717-like"/>
</dbReference>
<dbReference type="NCBIfam" id="NF047389">
    <property type="entry name" value="ATPase_Sll1717"/>
    <property type="match status" value="1"/>
</dbReference>
<reference evidence="1 2" key="1">
    <citation type="journal article" date="2012" name="J. Bacteriol.">
        <title>Genome Sequence of Idiomarina xiamenensis Type Strain 10-D-4.</title>
        <authorList>
            <person name="Lai Q."/>
            <person name="Wang L."/>
            <person name="Wang W."/>
            <person name="Shao Z."/>
        </authorList>
    </citation>
    <scope>NUCLEOTIDE SEQUENCE [LARGE SCALE GENOMIC DNA]</scope>
    <source>
        <strain evidence="1 2">10-D-4</strain>
    </source>
</reference>
<dbReference type="EMBL" id="AMRG01000001">
    <property type="protein sequence ID" value="EKE87644.1"/>
    <property type="molecule type" value="Genomic_DNA"/>
</dbReference>
<protein>
    <recommendedName>
        <fullName evidence="3">ATPase</fullName>
    </recommendedName>
</protein>
<proteinExistence type="predicted"/>
<organism evidence="1 2">
    <name type="scientific">Idiomarina xiamenensis 10-D-4</name>
    <dbReference type="NCBI Taxonomy" id="740709"/>
    <lineage>
        <taxon>Bacteria</taxon>
        <taxon>Pseudomonadati</taxon>
        <taxon>Pseudomonadota</taxon>
        <taxon>Gammaproteobacteria</taxon>
        <taxon>Alteromonadales</taxon>
        <taxon>Idiomarinaceae</taxon>
        <taxon>Idiomarina</taxon>
    </lineage>
</organism>